<dbReference type="InterPro" id="IPR054722">
    <property type="entry name" value="PolX-like_BBD"/>
</dbReference>
<dbReference type="SUPFAM" id="SSF53098">
    <property type="entry name" value="Ribonuclease H-like"/>
    <property type="match status" value="1"/>
</dbReference>
<evidence type="ECO:0000256" key="1">
    <source>
        <dbReference type="ARBA" id="ARBA00022670"/>
    </source>
</evidence>
<reference evidence="3 4" key="1">
    <citation type="journal article" date="2022" name="G3 (Bethesda)">
        <title>Whole-genome sequence and methylome profiling of the almond [Prunus dulcis (Mill.) D.A. Webb] cultivar 'Nonpareil'.</title>
        <authorList>
            <person name="D'Amico-Willman K.M."/>
            <person name="Ouma W.Z."/>
            <person name="Meulia T."/>
            <person name="Sideli G.M."/>
            <person name="Gradziel T.M."/>
            <person name="Fresnedo-Ramirez J."/>
        </authorList>
    </citation>
    <scope>NUCLEOTIDE SEQUENCE [LARGE SCALE GENOMIC DNA]</scope>
    <source>
        <strain evidence="3">Clone GOH B32 T37-40</strain>
    </source>
</reference>
<dbReference type="PANTHER" id="PTHR42648">
    <property type="entry name" value="TRANSPOSASE, PUTATIVE-RELATED"/>
    <property type="match status" value="1"/>
</dbReference>
<dbReference type="GO" id="GO:0008233">
    <property type="term" value="F:peptidase activity"/>
    <property type="evidence" value="ECO:0007669"/>
    <property type="project" value="UniProtKB-KW"/>
</dbReference>
<dbReference type="Proteomes" id="UP001054821">
    <property type="component" value="Chromosome 6"/>
</dbReference>
<comment type="caution">
    <text evidence="3">The sequence shown here is derived from an EMBL/GenBank/DDBJ whole genome shotgun (WGS) entry which is preliminary data.</text>
</comment>
<dbReference type="PANTHER" id="PTHR42648:SF22">
    <property type="entry name" value="REVERSE TRANSCRIPTASE TY1_COPIA-TYPE DOMAIN-CONTAINING PROTEIN"/>
    <property type="match status" value="1"/>
</dbReference>
<dbReference type="Pfam" id="PF00665">
    <property type="entry name" value="rve"/>
    <property type="match status" value="1"/>
</dbReference>
<dbReference type="Pfam" id="PF22936">
    <property type="entry name" value="Pol_BBD"/>
    <property type="match status" value="1"/>
</dbReference>
<dbReference type="Gene3D" id="3.30.420.10">
    <property type="entry name" value="Ribonuclease H-like superfamily/Ribonuclease H"/>
    <property type="match status" value="1"/>
</dbReference>
<dbReference type="InterPro" id="IPR036397">
    <property type="entry name" value="RNaseH_sf"/>
</dbReference>
<dbReference type="InterPro" id="IPR057670">
    <property type="entry name" value="SH3_retrovirus"/>
</dbReference>
<evidence type="ECO:0000313" key="4">
    <source>
        <dbReference type="Proteomes" id="UP001054821"/>
    </source>
</evidence>
<dbReference type="EMBL" id="JAJFAZ020000006">
    <property type="protein sequence ID" value="KAI5323105.1"/>
    <property type="molecule type" value="Genomic_DNA"/>
</dbReference>
<dbReference type="Pfam" id="PF25597">
    <property type="entry name" value="SH3_retrovirus"/>
    <property type="match status" value="1"/>
</dbReference>
<sequence>MPGISSNTWIIDTGAFDHMTYDDNMFDELSRNPRDPYITSANGLHSPVIGEGTIHLTPSLSLSHALLVPNICCNLLSVGRLLDTLNASATFYSTHYFFQDLKTHEKIGHVAKSHRTVFPLSNNKAALPFELVHSDAWGPAHVTSHDFRWFVMFIDDCTRLTWIYLMKHKHGVASILPVFCAMVHTQFHANVKVFRTDNGGEYVNHTLTQFFRDQGIIHQTTTPFTSQQNDVSEHKNRHRVQDFKTPLDVLCAHTPPVSVSKLPPKVFGCIAYVHIYSHQQSKLDPCALHCVFIGYSTTQKGYKCYAPSSQKVQVTLDVTFHEEVPYYVSSSSPIQGDRGSELKNFGMEDLG</sequence>
<dbReference type="GO" id="GO:0015074">
    <property type="term" value="P:DNA integration"/>
    <property type="evidence" value="ECO:0007669"/>
    <property type="project" value="InterPro"/>
</dbReference>
<dbReference type="PROSITE" id="PS50994">
    <property type="entry name" value="INTEGRASE"/>
    <property type="match status" value="1"/>
</dbReference>
<keyword evidence="1" id="KW-0378">Hydrolase</keyword>
<dbReference type="InterPro" id="IPR039537">
    <property type="entry name" value="Retrotran_Ty1/copia-like"/>
</dbReference>
<dbReference type="InterPro" id="IPR012337">
    <property type="entry name" value="RNaseH-like_sf"/>
</dbReference>
<dbReference type="GO" id="GO:0006508">
    <property type="term" value="P:proteolysis"/>
    <property type="evidence" value="ECO:0007669"/>
    <property type="project" value="UniProtKB-KW"/>
</dbReference>
<protein>
    <recommendedName>
        <fullName evidence="2">Integrase catalytic domain-containing protein</fullName>
    </recommendedName>
</protein>
<dbReference type="InterPro" id="IPR001584">
    <property type="entry name" value="Integrase_cat-core"/>
</dbReference>
<name>A0AAD4VDL2_PRUDU</name>
<proteinExistence type="predicted"/>
<dbReference type="AlphaFoldDB" id="A0AAD4VDL2"/>
<gene>
    <name evidence="3" type="ORF">L3X38_032177</name>
</gene>
<dbReference type="GO" id="GO:0003676">
    <property type="term" value="F:nucleic acid binding"/>
    <property type="evidence" value="ECO:0007669"/>
    <property type="project" value="InterPro"/>
</dbReference>
<keyword evidence="4" id="KW-1185">Reference proteome</keyword>
<accession>A0AAD4VDL2</accession>
<organism evidence="3 4">
    <name type="scientific">Prunus dulcis</name>
    <name type="common">Almond</name>
    <name type="synonym">Amygdalus dulcis</name>
    <dbReference type="NCBI Taxonomy" id="3755"/>
    <lineage>
        <taxon>Eukaryota</taxon>
        <taxon>Viridiplantae</taxon>
        <taxon>Streptophyta</taxon>
        <taxon>Embryophyta</taxon>
        <taxon>Tracheophyta</taxon>
        <taxon>Spermatophyta</taxon>
        <taxon>Magnoliopsida</taxon>
        <taxon>eudicotyledons</taxon>
        <taxon>Gunneridae</taxon>
        <taxon>Pentapetalae</taxon>
        <taxon>rosids</taxon>
        <taxon>fabids</taxon>
        <taxon>Rosales</taxon>
        <taxon>Rosaceae</taxon>
        <taxon>Amygdaloideae</taxon>
        <taxon>Amygdaleae</taxon>
        <taxon>Prunus</taxon>
    </lineage>
</organism>
<feature type="domain" description="Integrase catalytic" evidence="2">
    <location>
        <begin position="124"/>
        <end position="237"/>
    </location>
</feature>
<evidence type="ECO:0000259" key="2">
    <source>
        <dbReference type="PROSITE" id="PS50994"/>
    </source>
</evidence>
<evidence type="ECO:0000313" key="3">
    <source>
        <dbReference type="EMBL" id="KAI5323105.1"/>
    </source>
</evidence>
<keyword evidence="1" id="KW-0645">Protease</keyword>